<protein>
    <recommendedName>
        <fullName evidence="4">Parvulin-like PPIase</fullName>
        <ecNumber evidence="3">5.2.1.8</ecNumber>
    </recommendedName>
    <alternativeName>
        <fullName evidence="6">Peptidyl-prolyl cis-trans isomerase plp</fullName>
    </alternativeName>
    <alternativeName>
        <fullName evidence="7">Rotamase plp</fullName>
    </alternativeName>
</protein>
<accession>A0A0T7FA16</accession>
<evidence type="ECO:0000256" key="1">
    <source>
        <dbReference type="ARBA" id="ARBA00000971"/>
    </source>
</evidence>
<evidence type="ECO:0000259" key="9">
    <source>
        <dbReference type="PROSITE" id="PS50198"/>
    </source>
</evidence>
<dbReference type="PANTHER" id="PTHR47245">
    <property type="entry name" value="PEPTIDYLPROLYL ISOMERASE"/>
    <property type="match status" value="1"/>
</dbReference>
<dbReference type="InterPro" id="IPR050245">
    <property type="entry name" value="PrsA_foldase"/>
</dbReference>
<keyword evidence="5 8" id="KW-0697">Rotamase</keyword>
<dbReference type="AlphaFoldDB" id="A0A0T7FA16"/>
<proteinExistence type="inferred from homology"/>
<evidence type="ECO:0000256" key="6">
    <source>
        <dbReference type="ARBA" id="ARBA00030642"/>
    </source>
</evidence>
<dbReference type="InterPro" id="IPR046357">
    <property type="entry name" value="PPIase_dom_sf"/>
</dbReference>
<evidence type="ECO:0000256" key="3">
    <source>
        <dbReference type="ARBA" id="ARBA00013194"/>
    </source>
</evidence>
<comment type="similarity">
    <text evidence="2">Belongs to the PpiC/parvulin rotamase family.</text>
</comment>
<dbReference type="SUPFAM" id="SSF54534">
    <property type="entry name" value="FKBP-like"/>
    <property type="match status" value="1"/>
</dbReference>
<evidence type="ECO:0000313" key="10">
    <source>
        <dbReference type="EMBL" id="CDZ31872.1"/>
    </source>
</evidence>
<name>A0A0T7FA16_NEOGA</name>
<reference evidence="10 11" key="1">
    <citation type="submission" date="2014-08" db="EMBL/GenBank/DDBJ databases">
        <authorList>
            <person name="Chen Y.-H."/>
        </authorList>
    </citation>
    <scope>NUCLEOTIDE SEQUENCE [LARGE SCALE GENOMIC DNA]</scope>
</reference>
<dbReference type="SUPFAM" id="SSF109998">
    <property type="entry name" value="Triger factor/SurA peptide-binding domain-like"/>
    <property type="match status" value="1"/>
</dbReference>
<dbReference type="Pfam" id="PF00639">
    <property type="entry name" value="Rotamase"/>
    <property type="match status" value="1"/>
</dbReference>
<dbReference type="InterPro" id="IPR027304">
    <property type="entry name" value="Trigger_fact/SurA_dom_sf"/>
</dbReference>
<organism evidence="10 11">
    <name type="scientific">Neorhizobium galegae bv. officinalis</name>
    <dbReference type="NCBI Taxonomy" id="323656"/>
    <lineage>
        <taxon>Bacteria</taxon>
        <taxon>Pseudomonadati</taxon>
        <taxon>Pseudomonadota</taxon>
        <taxon>Alphaproteobacteria</taxon>
        <taxon>Hyphomicrobiales</taxon>
        <taxon>Rhizobiaceae</taxon>
        <taxon>Rhizobium/Agrobacterium group</taxon>
        <taxon>Neorhizobium</taxon>
    </lineage>
</organism>
<keyword evidence="8 10" id="KW-0413">Isomerase</keyword>
<dbReference type="GO" id="GO:0003755">
    <property type="term" value="F:peptidyl-prolyl cis-trans isomerase activity"/>
    <property type="evidence" value="ECO:0007669"/>
    <property type="project" value="UniProtKB-KW"/>
</dbReference>
<comment type="catalytic activity">
    <reaction evidence="1">
        <text>[protein]-peptidylproline (omega=180) = [protein]-peptidylproline (omega=0)</text>
        <dbReference type="Rhea" id="RHEA:16237"/>
        <dbReference type="Rhea" id="RHEA-COMP:10747"/>
        <dbReference type="Rhea" id="RHEA-COMP:10748"/>
        <dbReference type="ChEBI" id="CHEBI:83833"/>
        <dbReference type="ChEBI" id="CHEBI:83834"/>
        <dbReference type="EC" id="5.2.1.8"/>
    </reaction>
</comment>
<dbReference type="EC" id="5.2.1.8" evidence="3"/>
<evidence type="ECO:0000256" key="8">
    <source>
        <dbReference type="PROSITE-ProRule" id="PRU00278"/>
    </source>
</evidence>
<evidence type="ECO:0000256" key="7">
    <source>
        <dbReference type="ARBA" id="ARBA00031484"/>
    </source>
</evidence>
<dbReference type="InterPro" id="IPR000297">
    <property type="entry name" value="PPIase_PpiC"/>
</dbReference>
<dbReference type="Gene3D" id="3.10.50.40">
    <property type="match status" value="1"/>
</dbReference>
<dbReference type="EMBL" id="CCRH01000002">
    <property type="protein sequence ID" value="CDZ31872.1"/>
    <property type="molecule type" value="Genomic_DNA"/>
</dbReference>
<evidence type="ECO:0000313" key="11">
    <source>
        <dbReference type="Proteomes" id="UP000046176"/>
    </source>
</evidence>
<evidence type="ECO:0000256" key="4">
    <source>
        <dbReference type="ARBA" id="ARBA00018370"/>
    </source>
</evidence>
<evidence type="ECO:0000256" key="2">
    <source>
        <dbReference type="ARBA" id="ARBA00007656"/>
    </source>
</evidence>
<feature type="domain" description="PpiC" evidence="9">
    <location>
        <begin position="173"/>
        <end position="263"/>
    </location>
</feature>
<dbReference type="PANTHER" id="PTHR47245:SF2">
    <property type="entry name" value="PEPTIDYL-PROLYL CIS-TRANS ISOMERASE HP_0175-RELATED"/>
    <property type="match status" value="1"/>
</dbReference>
<sequence length="328" mass="36196">MMSTVAADTEWPQSGVCEGFLAGIRRSETGILIERSLSMLRHKFLMTAALAAAILCQAPAFAAEDAVVAKVGDLEIHQSELDIAVQNLDPQLAQLPDEQKKVAALSGAIDVKLLAKGALAEGIKDTPDFKKRMDYIADRELHNAYFRKHVIDATTPAEIKARYDKEIASLPKQEEVHARHILVKTEDEAKAIIADLDKGKDFAAIAKEKSQDSNKDEGGDLGWFGRGRMVPEFEEVAFTLKKGEYSKTPVKSQFGYHVIKLEDTRDAPAPAFDQVEDQVKQLVMRDKYVALITKAKSEQKIDIKDAALKKGYEDVSKMQDAGDAPVQQ</sequence>
<dbReference type="Proteomes" id="UP000046176">
    <property type="component" value="Unassembled WGS sequence"/>
</dbReference>
<gene>
    <name evidence="10" type="ORF">NGAL_HAMBI1145_06390</name>
</gene>
<evidence type="ECO:0000256" key="5">
    <source>
        <dbReference type="ARBA" id="ARBA00023110"/>
    </source>
</evidence>
<dbReference type="PROSITE" id="PS50198">
    <property type="entry name" value="PPIC_PPIASE_2"/>
    <property type="match status" value="1"/>
</dbReference>